<name>A0A2P7QEX2_9SPHN</name>
<reference evidence="2 3" key="1">
    <citation type="submission" date="2018-03" db="EMBL/GenBank/DDBJ databases">
        <title>The draft genome of Sphingosinicella sp. GL-C-18.</title>
        <authorList>
            <person name="Liu L."/>
            <person name="Li L."/>
            <person name="Liang L."/>
            <person name="Zhang X."/>
            <person name="Wang T."/>
        </authorList>
    </citation>
    <scope>NUCLEOTIDE SEQUENCE [LARGE SCALE GENOMIC DNA]</scope>
    <source>
        <strain evidence="2 3">GL-C-18</strain>
    </source>
</reference>
<evidence type="ECO:0000313" key="2">
    <source>
        <dbReference type="EMBL" id="PSJ36519.1"/>
    </source>
</evidence>
<feature type="chain" id="PRO_5015121364" evidence="1">
    <location>
        <begin position="26"/>
        <end position="252"/>
    </location>
</feature>
<proteinExistence type="predicted"/>
<keyword evidence="1" id="KW-0732">Signal</keyword>
<organism evidence="2 3">
    <name type="scientific">Allosphingosinicella deserti</name>
    <dbReference type="NCBI Taxonomy" id="2116704"/>
    <lineage>
        <taxon>Bacteria</taxon>
        <taxon>Pseudomonadati</taxon>
        <taxon>Pseudomonadota</taxon>
        <taxon>Alphaproteobacteria</taxon>
        <taxon>Sphingomonadales</taxon>
        <taxon>Sphingomonadaceae</taxon>
        <taxon>Allosphingosinicella</taxon>
    </lineage>
</organism>
<dbReference type="OrthoDB" id="7618846at2"/>
<feature type="signal peptide" evidence="1">
    <location>
        <begin position="1"/>
        <end position="25"/>
    </location>
</feature>
<keyword evidence="2" id="KW-0675">Receptor</keyword>
<dbReference type="Proteomes" id="UP000241167">
    <property type="component" value="Unassembled WGS sequence"/>
</dbReference>
<dbReference type="AlphaFoldDB" id="A0A2P7QEX2"/>
<dbReference type="RefSeq" id="WP_106515967.1">
    <property type="nucleotide sequence ID" value="NZ_PXYI01000013.1"/>
</dbReference>
<sequence length="252" mass="27034">MPSIWRSGIVGALMLAIAGPTPALAQDDGTSEIVVTGFRRLNPDEDEDEKLKLLGSGPPAPVQTLRRTADFAVQQVIVVSDATDENEARAEIFAMARKAIDLSARAGTLLATGELVVEPLTPANYKELKVEDDDDEFDGELVKFLVKVPLAPGIDAKTALARIDTFLKAVPPVGRAEMKAYSELTLSVVNPEQYRGAIIDLVAKDTAATTARFGAGYGVEVTGLDRSVQWQRAGLTEVQLYLPSATTVRPRS</sequence>
<accession>A0A2P7QEX2</accession>
<keyword evidence="3" id="KW-1185">Reference proteome</keyword>
<evidence type="ECO:0000313" key="3">
    <source>
        <dbReference type="Proteomes" id="UP000241167"/>
    </source>
</evidence>
<evidence type="ECO:0000256" key="1">
    <source>
        <dbReference type="SAM" id="SignalP"/>
    </source>
</evidence>
<gene>
    <name evidence="2" type="ORF">C7I55_25965</name>
</gene>
<protein>
    <submittedName>
        <fullName evidence="2">TonB-dependent receptor</fullName>
    </submittedName>
</protein>
<dbReference type="EMBL" id="PXYI01000013">
    <property type="protein sequence ID" value="PSJ36519.1"/>
    <property type="molecule type" value="Genomic_DNA"/>
</dbReference>
<comment type="caution">
    <text evidence="2">The sequence shown here is derived from an EMBL/GenBank/DDBJ whole genome shotgun (WGS) entry which is preliminary data.</text>
</comment>